<evidence type="ECO:0000313" key="1">
    <source>
        <dbReference type="EMBL" id="JAH13252.1"/>
    </source>
</evidence>
<name>A0A0E9Q9S3_ANGAN</name>
<reference evidence="1" key="2">
    <citation type="journal article" date="2015" name="Fish Shellfish Immunol.">
        <title>Early steps in the European eel (Anguilla anguilla)-Vibrio vulnificus interaction in the gills: Role of the RtxA13 toxin.</title>
        <authorList>
            <person name="Callol A."/>
            <person name="Pajuelo D."/>
            <person name="Ebbesson L."/>
            <person name="Teles M."/>
            <person name="MacKenzie S."/>
            <person name="Amaro C."/>
        </authorList>
    </citation>
    <scope>NUCLEOTIDE SEQUENCE</scope>
</reference>
<dbReference type="EMBL" id="GBXM01095325">
    <property type="protein sequence ID" value="JAH13252.1"/>
    <property type="molecule type" value="Transcribed_RNA"/>
</dbReference>
<protein>
    <submittedName>
        <fullName evidence="1">Uncharacterized protein</fullName>
    </submittedName>
</protein>
<reference evidence="1" key="1">
    <citation type="submission" date="2014-11" db="EMBL/GenBank/DDBJ databases">
        <authorList>
            <person name="Amaro Gonzalez C."/>
        </authorList>
    </citation>
    <scope>NUCLEOTIDE SEQUENCE</scope>
</reference>
<accession>A0A0E9Q9S3</accession>
<organism evidence="1">
    <name type="scientific">Anguilla anguilla</name>
    <name type="common">European freshwater eel</name>
    <name type="synonym">Muraena anguilla</name>
    <dbReference type="NCBI Taxonomy" id="7936"/>
    <lineage>
        <taxon>Eukaryota</taxon>
        <taxon>Metazoa</taxon>
        <taxon>Chordata</taxon>
        <taxon>Craniata</taxon>
        <taxon>Vertebrata</taxon>
        <taxon>Euteleostomi</taxon>
        <taxon>Actinopterygii</taxon>
        <taxon>Neopterygii</taxon>
        <taxon>Teleostei</taxon>
        <taxon>Anguilliformes</taxon>
        <taxon>Anguillidae</taxon>
        <taxon>Anguilla</taxon>
    </lineage>
</organism>
<sequence length="47" mass="5512">MSLKRISERGMLEKGVSFMVTQVMNQYVTDFRHYICKVVSVITPFQI</sequence>
<proteinExistence type="predicted"/>
<dbReference type="AlphaFoldDB" id="A0A0E9Q9S3"/>